<sequence>MKTASLHPSAILLNALHSRKKNFSRSLKKILSSISNDELIQKLALDEASSHFISNRIEEIAKSVFEDDREKYIESLLNIIHTIEKTSSNNSMYNSIHYYNYENASSCSNNSFQASIANAIIKQSHSLSENDTEALMKIGGVLINNESMKIKPFDPNQPDTYHIYAAVDLTMYSTRMKLIQTDLKTTKETMAILCEKMKVIMDNVKSKSIETNKRMMNKIDELEKNNAFLLEENKKLKSTIENQTIPELTVKIETLRKNYHARNEQKKEKIREIYNNFEECKNQLNQTKEENNTLLQKVNTMKMKINEMKQMIKSEKVENEKNQAIIEEKDNLIEKLNENISNLNSEKGYLSDDLKTLKINHEKVQAELVLNEHHNESLTRELNQLKDQLPKEKETNFAALTEIAELKTELEYVKKELIAKNVIINTFSKQNNELSTKLSSINHTFTIFKETHDTNQQKAQINENKLMSQTKKTNELKNLLNEAESSLNKNNSTIKKLKAEIRLLKEKVSIYEKQLSAQMDQMKNENNCLVGYEVTLHQYQSKINTLKESKVELQKQLLEKNNEILALNECINGNINIDDKNRTLILNNSHLQSEIERLKDKIKVLEKAKYIKQNSNQNEEVLKIKVDRLQTLNKQQELIINSIKKISPDFDLTIFHQTLAQLSKSKDFADAILMILNEKDYDSATLKITEMKADSSTMNRIKKLFLNQSNNDIIKLLLSLKKSAFFSGNTEPITNVKTRNATEIVK</sequence>
<keyword evidence="3" id="KW-1185">Reference proteome</keyword>
<gene>
    <name evidence="2" type="ORF">TRFO_28051</name>
</gene>
<dbReference type="EMBL" id="MLAK01000792">
    <property type="protein sequence ID" value="OHT04485.1"/>
    <property type="molecule type" value="Genomic_DNA"/>
</dbReference>
<dbReference type="AlphaFoldDB" id="A0A1J4K4Q9"/>
<evidence type="ECO:0000313" key="3">
    <source>
        <dbReference type="Proteomes" id="UP000179807"/>
    </source>
</evidence>
<evidence type="ECO:0000256" key="1">
    <source>
        <dbReference type="SAM" id="Coils"/>
    </source>
</evidence>
<reference evidence="2" key="1">
    <citation type="submission" date="2016-10" db="EMBL/GenBank/DDBJ databases">
        <authorList>
            <person name="Benchimol M."/>
            <person name="Almeida L.G."/>
            <person name="Vasconcelos A.T."/>
            <person name="Perreira-Neves A."/>
            <person name="Rosa I.A."/>
            <person name="Tasca T."/>
            <person name="Bogo M.R."/>
            <person name="de Souza W."/>
        </authorList>
    </citation>
    <scope>NUCLEOTIDE SEQUENCE [LARGE SCALE GENOMIC DNA]</scope>
    <source>
        <strain evidence="2">K</strain>
    </source>
</reference>
<organism evidence="2 3">
    <name type="scientific">Tritrichomonas foetus</name>
    <dbReference type="NCBI Taxonomy" id="1144522"/>
    <lineage>
        <taxon>Eukaryota</taxon>
        <taxon>Metamonada</taxon>
        <taxon>Parabasalia</taxon>
        <taxon>Tritrichomonadida</taxon>
        <taxon>Tritrichomonadidae</taxon>
        <taxon>Tritrichomonas</taxon>
    </lineage>
</organism>
<accession>A0A1J4K4Q9</accession>
<dbReference type="RefSeq" id="XP_068357621.1">
    <property type="nucleotide sequence ID" value="XM_068505939.1"/>
</dbReference>
<dbReference type="GeneID" id="94840643"/>
<protein>
    <submittedName>
        <fullName evidence="2">Uncharacterized protein</fullName>
    </submittedName>
</protein>
<feature type="coiled-coil region" evidence="1">
    <location>
        <begin position="466"/>
        <end position="608"/>
    </location>
</feature>
<name>A0A1J4K4Q9_9EUKA</name>
<proteinExistence type="predicted"/>
<keyword evidence="1" id="KW-0175">Coiled coil</keyword>
<dbReference type="VEuPathDB" id="TrichDB:TRFO_28051"/>
<comment type="caution">
    <text evidence="2">The sequence shown here is derived from an EMBL/GenBank/DDBJ whole genome shotgun (WGS) entry which is preliminary data.</text>
</comment>
<evidence type="ECO:0000313" key="2">
    <source>
        <dbReference type="EMBL" id="OHT04485.1"/>
    </source>
</evidence>
<dbReference type="Proteomes" id="UP000179807">
    <property type="component" value="Unassembled WGS sequence"/>
</dbReference>
<feature type="coiled-coil region" evidence="1">
    <location>
        <begin position="205"/>
        <end position="395"/>
    </location>
</feature>